<name>A0A6I8UV61_DROPS</name>
<keyword evidence="1" id="KW-1185">Reference proteome</keyword>
<gene>
    <name evidence="2" type="primary">LOC5495510</name>
</gene>
<sequence>MQSVFSFSFSFYKMFSRCLVPFSFAGLWMWMVLMVHSSMGERNWEYEPLSIAVFSSDESLLKIGARIDRLKRGEFACSMTVDWNYDPDENTMIEGDAYHSSSGVESDYKILPWSIPKQPFFEFLNGFYKDAFIKNVGYCSNLVQSEGDYVPPWPRNVYRLDKCVVNGDGLPEIVPEGFYKIVYKASGQVEWGCTLIVKVTTKLI</sequence>
<dbReference type="PANTHER" id="PTHR21112">
    <property type="entry name" value="CHEMOSENSORY PROTEIN A 29A-RELATED"/>
    <property type="match status" value="1"/>
</dbReference>
<dbReference type="AlphaFoldDB" id="A0A6I8UV61"/>
<proteinExistence type="predicted"/>
<dbReference type="InterPro" id="IPR010512">
    <property type="entry name" value="DUF1091"/>
</dbReference>
<dbReference type="Pfam" id="PF06477">
    <property type="entry name" value="DUF1091"/>
    <property type="match status" value="1"/>
</dbReference>
<evidence type="ECO:0000313" key="1">
    <source>
        <dbReference type="Proteomes" id="UP000001819"/>
    </source>
</evidence>
<dbReference type="PANTHER" id="PTHR21112:SF0">
    <property type="entry name" value="CHEMOSENSORY PROTEIN A 29A-RELATED"/>
    <property type="match status" value="1"/>
</dbReference>
<reference evidence="1" key="1">
    <citation type="submission" date="2024-06" db="UniProtKB">
        <authorList>
            <consortium name="RefSeq"/>
        </authorList>
    </citation>
    <scope>NUCLEOTIDE SEQUENCE [LARGE SCALE GENOMIC DNA]</scope>
    <source>
        <strain evidence="1">MV2-25</strain>
    </source>
</reference>
<dbReference type="Proteomes" id="UP000001819">
    <property type="component" value="Chromosome 3"/>
</dbReference>
<dbReference type="InParanoid" id="A0A6I8UV61"/>
<dbReference type="KEGG" id="dpo:5495510"/>
<dbReference type="RefSeq" id="XP_001361301.4">
    <property type="nucleotide sequence ID" value="XM_001361264.4"/>
</dbReference>
<organism evidence="1 2">
    <name type="scientific">Drosophila pseudoobscura pseudoobscura</name>
    <name type="common">Fruit fly</name>
    <dbReference type="NCBI Taxonomy" id="46245"/>
    <lineage>
        <taxon>Eukaryota</taxon>
        <taxon>Metazoa</taxon>
        <taxon>Ecdysozoa</taxon>
        <taxon>Arthropoda</taxon>
        <taxon>Hexapoda</taxon>
        <taxon>Insecta</taxon>
        <taxon>Pterygota</taxon>
        <taxon>Neoptera</taxon>
        <taxon>Endopterygota</taxon>
        <taxon>Diptera</taxon>
        <taxon>Brachycera</taxon>
        <taxon>Muscomorpha</taxon>
        <taxon>Ephydroidea</taxon>
        <taxon>Drosophilidae</taxon>
        <taxon>Drosophila</taxon>
        <taxon>Sophophora</taxon>
    </lineage>
</organism>
<reference evidence="2" key="2">
    <citation type="submission" date="2025-08" db="UniProtKB">
        <authorList>
            <consortium name="RefSeq"/>
        </authorList>
    </citation>
    <scope>IDENTIFICATION</scope>
    <source>
        <strain evidence="2">MV-25-SWS-2005</strain>
        <tissue evidence="2">Whole body</tissue>
    </source>
</reference>
<accession>A0A6I8UV61</accession>
<evidence type="ECO:0000313" key="2">
    <source>
        <dbReference type="RefSeq" id="XP_001361301.4"/>
    </source>
</evidence>
<protein>
    <submittedName>
        <fullName evidence="2">Uncharacterized protein</fullName>
    </submittedName>
</protein>